<sequence>MPCLSALTSRPSLAPIPHHDIFVRIYLCTLVAISADEEKRRNNGHTNKPGFRSVRRLSAPVNLAAVSGSCWLLLALSLSLSLSLIHTYIYSSWWGV</sequence>
<dbReference type="EMBL" id="BT069879">
    <property type="protein sequence ID" value="ACN36776.1"/>
    <property type="molecule type" value="mRNA"/>
</dbReference>
<accession>C0PNL0</accession>
<evidence type="ECO:0000313" key="2">
    <source>
        <dbReference type="EMBL" id="ACN36776.1"/>
    </source>
</evidence>
<evidence type="ECO:0000256" key="1">
    <source>
        <dbReference type="SAM" id="Phobius"/>
    </source>
</evidence>
<proteinExistence type="evidence at transcript level"/>
<feature type="transmembrane region" description="Helical" evidence="1">
    <location>
        <begin position="61"/>
        <end position="89"/>
    </location>
</feature>
<keyword evidence="1" id="KW-0472">Membrane</keyword>
<reference evidence="2" key="1">
    <citation type="journal article" date="2009" name="PLoS Genet.">
        <title>Sequencing, mapping, and analysis of 27,455 maize full-length cDNAs.</title>
        <authorList>
            <person name="Soderlund C."/>
            <person name="Descour A."/>
            <person name="Kudrna D."/>
            <person name="Bomhoff M."/>
            <person name="Boyd L."/>
            <person name="Currie J."/>
            <person name="Angelova A."/>
            <person name="Collura K."/>
            <person name="Wissotski M."/>
            <person name="Ashley E."/>
            <person name="Morrow D."/>
            <person name="Fernandes J."/>
            <person name="Walbot V."/>
            <person name="Yu Y."/>
        </authorList>
    </citation>
    <scope>NUCLEOTIDE SEQUENCE</scope>
    <source>
        <strain evidence="2">B73</strain>
    </source>
</reference>
<keyword evidence="1" id="KW-0812">Transmembrane</keyword>
<keyword evidence="1" id="KW-1133">Transmembrane helix</keyword>
<reference evidence="2" key="2">
    <citation type="submission" date="2012-06" db="EMBL/GenBank/DDBJ databases">
        <authorList>
            <person name="Yu Y."/>
            <person name="Currie J."/>
            <person name="Lomeli R."/>
            <person name="Angelova A."/>
            <person name="Collura K."/>
            <person name="Wissotski M."/>
            <person name="Campos D."/>
            <person name="Kudrna D."/>
            <person name="Golser W."/>
            <person name="Ashely E."/>
            <person name="Descour A."/>
            <person name="Fernandes J."/>
            <person name="Soderlund C."/>
            <person name="Walbot V."/>
        </authorList>
    </citation>
    <scope>NUCLEOTIDE SEQUENCE</scope>
    <source>
        <strain evidence="2">B73</strain>
    </source>
</reference>
<name>C0PNL0_MAIZE</name>
<organism evidence="2">
    <name type="scientific">Zea mays</name>
    <name type="common">Maize</name>
    <dbReference type="NCBI Taxonomy" id="4577"/>
    <lineage>
        <taxon>Eukaryota</taxon>
        <taxon>Viridiplantae</taxon>
        <taxon>Streptophyta</taxon>
        <taxon>Embryophyta</taxon>
        <taxon>Tracheophyta</taxon>
        <taxon>Spermatophyta</taxon>
        <taxon>Magnoliopsida</taxon>
        <taxon>Liliopsida</taxon>
        <taxon>Poales</taxon>
        <taxon>Poaceae</taxon>
        <taxon>PACMAD clade</taxon>
        <taxon>Panicoideae</taxon>
        <taxon>Andropogonodae</taxon>
        <taxon>Andropogoneae</taxon>
        <taxon>Tripsacinae</taxon>
        <taxon>Zea</taxon>
    </lineage>
</organism>
<dbReference type="AlphaFoldDB" id="C0PNL0"/>
<protein>
    <submittedName>
        <fullName evidence="2">Uncharacterized protein</fullName>
    </submittedName>
</protein>